<dbReference type="EMBL" id="JALJOQ010000165">
    <property type="protein sequence ID" value="KAK9792279.1"/>
    <property type="molecule type" value="Genomic_DNA"/>
</dbReference>
<gene>
    <name evidence="1" type="ORF">WJX73_010003</name>
</gene>
<protein>
    <submittedName>
        <fullName evidence="1">Uncharacterized protein</fullName>
    </submittedName>
</protein>
<name>A0AAW1NS66_9CHLO</name>
<dbReference type="AlphaFoldDB" id="A0AAW1NS66"/>
<accession>A0AAW1NS66</accession>
<sequence length="223" mass="24839">MLTTEEADLIASEISSEPFWDSPANGRVRLKYGTQADEKLDMQLTQRLYKRTTGQDLDGARWTNVCKQFDKSVKAALPCQDDAGDTEVFASLKQLYDFDFAYQPGGRPLQKDVWTNTELCLAAAFRLKSKKFNFDLTPDHLSRWGMSEEDAWQAAYASIDRTVAKKLYVKNGSLNSGGQPGTFWRLPQANNAVVCSSQLIICDGKCLACKLLNNAVINAGIHL</sequence>
<keyword evidence="2" id="KW-1185">Reference proteome</keyword>
<reference evidence="1 2" key="1">
    <citation type="journal article" date="2024" name="Nat. Commun.">
        <title>Phylogenomics reveals the evolutionary origins of lichenization in chlorophyte algae.</title>
        <authorList>
            <person name="Puginier C."/>
            <person name="Libourel C."/>
            <person name="Otte J."/>
            <person name="Skaloud P."/>
            <person name="Haon M."/>
            <person name="Grisel S."/>
            <person name="Petersen M."/>
            <person name="Berrin J.G."/>
            <person name="Delaux P.M."/>
            <person name="Dal Grande F."/>
            <person name="Keller J."/>
        </authorList>
    </citation>
    <scope>NUCLEOTIDE SEQUENCE [LARGE SCALE GENOMIC DNA]</scope>
    <source>
        <strain evidence="1 2">SAG 2036</strain>
    </source>
</reference>
<organism evidence="1 2">
    <name type="scientific">Symbiochloris irregularis</name>
    <dbReference type="NCBI Taxonomy" id="706552"/>
    <lineage>
        <taxon>Eukaryota</taxon>
        <taxon>Viridiplantae</taxon>
        <taxon>Chlorophyta</taxon>
        <taxon>core chlorophytes</taxon>
        <taxon>Trebouxiophyceae</taxon>
        <taxon>Trebouxiales</taxon>
        <taxon>Trebouxiaceae</taxon>
        <taxon>Symbiochloris</taxon>
    </lineage>
</organism>
<proteinExistence type="predicted"/>
<dbReference type="Proteomes" id="UP001465755">
    <property type="component" value="Unassembled WGS sequence"/>
</dbReference>
<evidence type="ECO:0000313" key="1">
    <source>
        <dbReference type="EMBL" id="KAK9792279.1"/>
    </source>
</evidence>
<evidence type="ECO:0000313" key="2">
    <source>
        <dbReference type="Proteomes" id="UP001465755"/>
    </source>
</evidence>
<comment type="caution">
    <text evidence="1">The sequence shown here is derived from an EMBL/GenBank/DDBJ whole genome shotgun (WGS) entry which is preliminary data.</text>
</comment>